<evidence type="ECO:0000313" key="2">
    <source>
        <dbReference type="Proteomes" id="UP000308271"/>
    </source>
</evidence>
<reference evidence="1 2" key="1">
    <citation type="submission" date="2019-05" db="EMBL/GenBank/DDBJ databases">
        <title>Draft Whole-Genome sequence of the green sulfur bacterium Chlorobaculum thiosulfatiphilum DSM 249.</title>
        <authorList>
            <person name="Meyer T.E."/>
            <person name="Kyndt J.A."/>
        </authorList>
    </citation>
    <scope>NUCLEOTIDE SEQUENCE [LARGE SCALE GENOMIC DNA]</scope>
    <source>
        <strain evidence="1 2">DSM 249</strain>
    </source>
</reference>
<dbReference type="OrthoDB" id="5363652at2"/>
<accession>A0A5C4S953</accession>
<protein>
    <submittedName>
        <fullName evidence="1">Abi family protein</fullName>
    </submittedName>
</protein>
<gene>
    <name evidence="1" type="ORF">FGF66_03820</name>
</gene>
<name>A0A5C4S953_CHLTI</name>
<dbReference type="Pfam" id="PF07751">
    <property type="entry name" value="Abi_2"/>
    <property type="match status" value="1"/>
</dbReference>
<dbReference type="RefSeq" id="WP_139456379.1">
    <property type="nucleotide sequence ID" value="NZ_VDCH01000005.1"/>
</dbReference>
<evidence type="ECO:0000313" key="1">
    <source>
        <dbReference type="EMBL" id="TNJ39499.1"/>
    </source>
</evidence>
<dbReference type="InterPro" id="IPR011664">
    <property type="entry name" value="Abi_system_AbiD/AbiF-like"/>
</dbReference>
<dbReference type="Proteomes" id="UP000308271">
    <property type="component" value="Unassembled WGS sequence"/>
</dbReference>
<keyword evidence="2" id="KW-1185">Reference proteome</keyword>
<comment type="caution">
    <text evidence="1">The sequence shown here is derived from an EMBL/GenBank/DDBJ whole genome shotgun (WGS) entry which is preliminary data.</text>
</comment>
<dbReference type="EMBL" id="VDCH01000005">
    <property type="protein sequence ID" value="TNJ39499.1"/>
    <property type="molecule type" value="Genomic_DNA"/>
</dbReference>
<sequence>MLYNKQSISLPQQIQQLKARGLVISDESTAEHHLRNIGYYRLAGDWWPMQSDKVNHVFKPRSRFEDVIALYSFDSDLRLLVFKAIERIEIGLRTRMINHLSEEIDPWWFENQAIFINPNAFKTNLKSLDRELSKSKEVFIQEHFKKYHTDHRRPPAWKSLEVASFGLLSKLYGNLKPGIKSKDSIAQELGTVNHSFLKSWLQSISQIRNICAHHSRLWNKNLPGRPKLMPNPPLLWVIDSPHVSKHHMLYVHLCCMTYLLDAVSPGHRYPERLKHLFYSYRSVDPNALGFPERWQADPFWQ</sequence>
<organism evidence="1 2">
    <name type="scientific">Chlorobaculum thiosulfatiphilum</name>
    <name type="common">Chlorobium limicola f.sp. thiosulfatophilum</name>
    <dbReference type="NCBI Taxonomy" id="115852"/>
    <lineage>
        <taxon>Bacteria</taxon>
        <taxon>Pseudomonadati</taxon>
        <taxon>Chlorobiota</taxon>
        <taxon>Chlorobiia</taxon>
        <taxon>Chlorobiales</taxon>
        <taxon>Chlorobiaceae</taxon>
        <taxon>Chlorobaculum</taxon>
    </lineage>
</organism>
<proteinExistence type="predicted"/>
<dbReference type="AlphaFoldDB" id="A0A5C4S953"/>